<keyword evidence="5" id="KW-1185">Reference proteome</keyword>
<dbReference type="PROSITE" id="PS50075">
    <property type="entry name" value="CARRIER"/>
    <property type="match status" value="1"/>
</dbReference>
<gene>
    <name evidence="4" type="ORF">GCM10022402_42760</name>
</gene>
<dbReference type="InterPro" id="IPR029063">
    <property type="entry name" value="SAM-dependent_MTases_sf"/>
</dbReference>
<dbReference type="InterPro" id="IPR006162">
    <property type="entry name" value="Ppantetheine_attach_site"/>
</dbReference>
<keyword evidence="2" id="KW-0597">Phosphoprotein</keyword>
<dbReference type="SUPFAM" id="SSF53335">
    <property type="entry name" value="S-adenosyl-L-methionine-dependent methyltransferases"/>
    <property type="match status" value="1"/>
</dbReference>
<keyword evidence="1" id="KW-0596">Phosphopantetheine</keyword>
<organism evidence="4 5">
    <name type="scientific">Salinactinospora qingdaonensis</name>
    <dbReference type="NCBI Taxonomy" id="702744"/>
    <lineage>
        <taxon>Bacteria</taxon>
        <taxon>Bacillati</taxon>
        <taxon>Actinomycetota</taxon>
        <taxon>Actinomycetes</taxon>
        <taxon>Streptosporangiales</taxon>
        <taxon>Nocardiopsidaceae</taxon>
        <taxon>Salinactinospora</taxon>
    </lineage>
</organism>
<dbReference type="PANTHER" id="PTHR34203">
    <property type="entry name" value="METHYLTRANSFERASE, FKBM FAMILY PROTEIN"/>
    <property type="match status" value="1"/>
</dbReference>
<evidence type="ECO:0000256" key="1">
    <source>
        <dbReference type="ARBA" id="ARBA00022450"/>
    </source>
</evidence>
<dbReference type="PROSITE" id="PS00012">
    <property type="entry name" value="PHOSPHOPANTETHEINE"/>
    <property type="match status" value="1"/>
</dbReference>
<evidence type="ECO:0000313" key="4">
    <source>
        <dbReference type="EMBL" id="GAA3760286.1"/>
    </source>
</evidence>
<dbReference type="Gene3D" id="1.10.1200.10">
    <property type="entry name" value="ACP-like"/>
    <property type="match status" value="1"/>
</dbReference>
<dbReference type="InterPro" id="IPR052514">
    <property type="entry name" value="SAM-dependent_MTase"/>
</dbReference>
<dbReference type="SUPFAM" id="SSF47336">
    <property type="entry name" value="ACP-like"/>
    <property type="match status" value="1"/>
</dbReference>
<sequence length="458" mass="49193">MHEDAEREMAARLLEHPAVAEAVVRGGGERVAYLVPDARHAPLLHRACRLEAEGRLDGLSWHEPEGALLVAQLNRTETDFLYREIFSDNAYLRHGITIPADGVVVDVGANIGMFSLLAAASAPGVRIVAVEPVAELARAAAVNAELHGADVTVLNHGLGSDAGEVDFTYYPNNSVMSGMYAEAAADRDVLRSYLVTGDGAQPGPQFDRLVADRMTTEPRRCAVTTLTDVVAEQKLERIDLLKVDVEKAEADVLAGIDAATWERIDRLVVEVHDLEGRLETVLALLDSLGFETAHDRDRRLELTPCYNVYARRPAAQTATRTAPHPAQETLTALSSAVLRRAGDEPGEAAVPDRCVWVADLSQAEGYAAPMARQQPGDAPRALTEAWTELFGAGSARPEADFFDLGGDSLTAVRLLARLESQLGEEVVEPDIVFTASRFGDLATAVEAGLAKRGRAGPG</sequence>
<evidence type="ECO:0000256" key="2">
    <source>
        <dbReference type="ARBA" id="ARBA00022553"/>
    </source>
</evidence>
<dbReference type="Pfam" id="PF05050">
    <property type="entry name" value="Methyltransf_21"/>
    <property type="match status" value="1"/>
</dbReference>
<dbReference type="Pfam" id="PF00550">
    <property type="entry name" value="PP-binding"/>
    <property type="match status" value="1"/>
</dbReference>
<evidence type="ECO:0000259" key="3">
    <source>
        <dbReference type="PROSITE" id="PS50075"/>
    </source>
</evidence>
<proteinExistence type="predicted"/>
<comment type="caution">
    <text evidence="4">The sequence shown here is derived from an EMBL/GenBank/DDBJ whole genome shotgun (WGS) entry which is preliminary data.</text>
</comment>
<name>A0ABP7GBU7_9ACTN</name>
<reference evidence="5" key="1">
    <citation type="journal article" date="2019" name="Int. J. Syst. Evol. Microbiol.">
        <title>The Global Catalogue of Microorganisms (GCM) 10K type strain sequencing project: providing services to taxonomists for standard genome sequencing and annotation.</title>
        <authorList>
            <consortium name="The Broad Institute Genomics Platform"/>
            <consortium name="The Broad Institute Genome Sequencing Center for Infectious Disease"/>
            <person name="Wu L."/>
            <person name="Ma J."/>
        </authorList>
    </citation>
    <scope>NUCLEOTIDE SEQUENCE [LARGE SCALE GENOMIC DNA]</scope>
    <source>
        <strain evidence="5">JCM 17137</strain>
    </source>
</reference>
<dbReference type="InterPro" id="IPR006342">
    <property type="entry name" value="FkbM_mtfrase"/>
</dbReference>
<dbReference type="NCBIfam" id="TIGR01444">
    <property type="entry name" value="fkbM_fam"/>
    <property type="match status" value="1"/>
</dbReference>
<evidence type="ECO:0000313" key="5">
    <source>
        <dbReference type="Proteomes" id="UP001500908"/>
    </source>
</evidence>
<dbReference type="InterPro" id="IPR009081">
    <property type="entry name" value="PP-bd_ACP"/>
</dbReference>
<dbReference type="EMBL" id="BAABDD010000030">
    <property type="protein sequence ID" value="GAA3760286.1"/>
    <property type="molecule type" value="Genomic_DNA"/>
</dbReference>
<protein>
    <recommendedName>
        <fullName evidence="3">Carrier domain-containing protein</fullName>
    </recommendedName>
</protein>
<dbReference type="PANTHER" id="PTHR34203:SF13">
    <property type="entry name" value="EXPRESSED PROTEIN"/>
    <property type="match status" value="1"/>
</dbReference>
<accession>A0ABP7GBU7</accession>
<dbReference type="Proteomes" id="UP001500908">
    <property type="component" value="Unassembled WGS sequence"/>
</dbReference>
<dbReference type="InterPro" id="IPR036736">
    <property type="entry name" value="ACP-like_sf"/>
</dbReference>
<dbReference type="Gene3D" id="3.40.50.150">
    <property type="entry name" value="Vaccinia Virus protein VP39"/>
    <property type="match status" value="1"/>
</dbReference>
<feature type="domain" description="Carrier" evidence="3">
    <location>
        <begin position="373"/>
        <end position="449"/>
    </location>
</feature>